<keyword evidence="6 9" id="KW-1133">Transmembrane helix</keyword>
<keyword evidence="5 9" id="KW-0460">Magnesium</keyword>
<dbReference type="OrthoDB" id="5791097at2759"/>
<dbReference type="GO" id="GO:0030001">
    <property type="term" value="P:metal ion transport"/>
    <property type="evidence" value="ECO:0007669"/>
    <property type="project" value="UniProtKB-UniRule"/>
</dbReference>
<feature type="compositionally biased region" description="Low complexity" evidence="10">
    <location>
        <begin position="206"/>
        <end position="217"/>
    </location>
</feature>
<dbReference type="GeneID" id="102973891"/>
<name>A0A455AF10_PHYMC</name>
<evidence type="ECO:0000259" key="11">
    <source>
        <dbReference type="Pfam" id="PF01769"/>
    </source>
</evidence>
<keyword evidence="7 9" id="KW-0406">Ion transport</keyword>
<comment type="similarity">
    <text evidence="2 9">Belongs to the SLC41A transporter family.</text>
</comment>
<dbReference type="PANTHER" id="PTHR16228">
    <property type="entry name" value="DIVALENT CATION TRANSPORTER SOLUTE CARRIER FAMILY 41"/>
    <property type="match status" value="1"/>
</dbReference>
<dbReference type="Gene3D" id="1.10.357.20">
    <property type="entry name" value="SLC41 divalent cation transporters, integral membrane domain"/>
    <property type="match status" value="2"/>
</dbReference>
<dbReference type="InterPro" id="IPR036739">
    <property type="entry name" value="SLC41_membr_dom_sf"/>
</dbReference>
<evidence type="ECO:0000313" key="14">
    <source>
        <dbReference type="RefSeq" id="XP_028334818.1"/>
    </source>
</evidence>
<protein>
    <recommendedName>
        <fullName evidence="9">Solute carrier family 41 member</fullName>
    </recommendedName>
</protein>
<accession>A0A455AF10</accession>
<comment type="caution">
    <text evidence="9">Lacks conserved residue(s) required for the propagation of feature annotation.</text>
</comment>
<sequence>MLMVCIVIGARKLGVNPDNIATPIAASLGDLITLSLLAFVSSFFHKHRDSRYLTPLVCIGFTALTAACILIAKQNPPVVKILKVGWFPIVLAMLVSSIGGLILNKTISKQQFQGMAVFAPIICGVGGNLVAIQTSRISTYLHLWSTPGILPLGMKERWPNPRSTFCSSAPEGMTGLVPVAGHAAHAAAPDQLHVGPRPALPGGSGPPHLLLHHLPGGRPVSPKRQNLRGALPAGGPGPGNDGPWVPSWERSLDTQDTVPTFEKSSQSIQPQGRDPDTLLRARVDFSQAVFQDSSWEGRGLCRVMVGSGGHSHEGGVSMSVTLKDRLGSLGNCPEQLQGSGCGAPGPDQGLRCLHEGPAGRSCPGWASGKSELHQPDPCPSLRAGGGAGRPPSCASHPRGAQGGPGVAVSTVVSALDMCWFLGDMGFLLGHHLVSAHLVTGDDPAVPGGSDGSADVEPGPGPG</sequence>
<comment type="subcellular location">
    <subcellularLocation>
        <location evidence="1 9">Membrane</location>
        <topology evidence="1 9">Multi-pass membrane protein</topology>
    </subcellularLocation>
</comment>
<keyword evidence="8 9" id="KW-0472">Membrane</keyword>
<dbReference type="Pfam" id="PF01769">
    <property type="entry name" value="MgtE"/>
    <property type="match status" value="1"/>
</dbReference>
<feature type="region of interest" description="Disordered" evidence="10">
    <location>
        <begin position="363"/>
        <end position="405"/>
    </location>
</feature>
<dbReference type="GO" id="GO:0005886">
    <property type="term" value="C:plasma membrane"/>
    <property type="evidence" value="ECO:0007669"/>
    <property type="project" value="TreeGrafter"/>
</dbReference>
<organism evidence="12 13">
    <name type="scientific">Physeter macrocephalus</name>
    <name type="common">Sperm whale</name>
    <name type="synonym">Physeter catodon</name>
    <dbReference type="NCBI Taxonomy" id="9755"/>
    <lineage>
        <taxon>Eukaryota</taxon>
        <taxon>Metazoa</taxon>
        <taxon>Chordata</taxon>
        <taxon>Craniata</taxon>
        <taxon>Vertebrata</taxon>
        <taxon>Euteleostomi</taxon>
        <taxon>Mammalia</taxon>
        <taxon>Eutheria</taxon>
        <taxon>Laurasiatheria</taxon>
        <taxon>Artiodactyla</taxon>
        <taxon>Whippomorpha</taxon>
        <taxon>Cetacea</taxon>
        <taxon>Odontoceti</taxon>
        <taxon>Physeteridae</taxon>
        <taxon>Physeter</taxon>
    </lineage>
</organism>
<keyword evidence="12" id="KW-1185">Reference proteome</keyword>
<feature type="transmembrane region" description="Helical" evidence="9">
    <location>
        <begin position="115"/>
        <end position="132"/>
    </location>
</feature>
<feature type="region of interest" description="Disordered" evidence="10">
    <location>
        <begin position="192"/>
        <end position="250"/>
    </location>
</feature>
<evidence type="ECO:0000256" key="5">
    <source>
        <dbReference type="ARBA" id="ARBA00022842"/>
    </source>
</evidence>
<dbReference type="PANTHER" id="PTHR16228:SF22">
    <property type="entry name" value="SOLUTE CARRIER FAMILY 41 MEMBER 3"/>
    <property type="match status" value="1"/>
</dbReference>
<evidence type="ECO:0000256" key="7">
    <source>
        <dbReference type="ARBA" id="ARBA00023065"/>
    </source>
</evidence>
<evidence type="ECO:0000256" key="4">
    <source>
        <dbReference type="ARBA" id="ARBA00022692"/>
    </source>
</evidence>
<evidence type="ECO:0000256" key="6">
    <source>
        <dbReference type="ARBA" id="ARBA00022989"/>
    </source>
</evidence>
<dbReference type="RefSeq" id="XP_028334817.1">
    <property type="nucleotide sequence ID" value="XM_028479016.2"/>
</dbReference>
<gene>
    <name evidence="13 14" type="primary">SLC41A3</name>
</gene>
<comment type="function">
    <text evidence="9">Acts as a magnesium transporter.</text>
</comment>
<feature type="transmembrane region" description="Helical" evidence="9">
    <location>
        <begin position="84"/>
        <end position="103"/>
    </location>
</feature>
<evidence type="ECO:0000256" key="3">
    <source>
        <dbReference type="ARBA" id="ARBA00022448"/>
    </source>
</evidence>
<evidence type="ECO:0000256" key="1">
    <source>
        <dbReference type="ARBA" id="ARBA00004141"/>
    </source>
</evidence>
<dbReference type="GO" id="GO:0008324">
    <property type="term" value="F:monoatomic cation transmembrane transporter activity"/>
    <property type="evidence" value="ECO:0007669"/>
    <property type="project" value="UniProtKB-UniRule"/>
</dbReference>
<feature type="region of interest" description="Disordered" evidence="10">
    <location>
        <begin position="443"/>
        <end position="462"/>
    </location>
</feature>
<evidence type="ECO:0000256" key="8">
    <source>
        <dbReference type="ARBA" id="ARBA00023136"/>
    </source>
</evidence>
<dbReference type="RefSeq" id="XP_028334818.1">
    <property type="nucleotide sequence ID" value="XM_028479017.2"/>
</dbReference>
<evidence type="ECO:0000256" key="2">
    <source>
        <dbReference type="ARBA" id="ARBA00009749"/>
    </source>
</evidence>
<feature type="transmembrane region" description="Helical" evidence="9">
    <location>
        <begin position="20"/>
        <end position="40"/>
    </location>
</feature>
<reference evidence="13 14" key="1">
    <citation type="submission" date="2025-04" db="UniProtKB">
        <authorList>
            <consortium name="RefSeq"/>
        </authorList>
    </citation>
    <scope>IDENTIFICATION</scope>
    <source>
        <tissue evidence="13 14">Muscle</tissue>
    </source>
</reference>
<dbReference type="SUPFAM" id="SSF161093">
    <property type="entry name" value="MgtE membrane domain-like"/>
    <property type="match status" value="2"/>
</dbReference>
<dbReference type="KEGG" id="pcad:102973891"/>
<evidence type="ECO:0000256" key="10">
    <source>
        <dbReference type="SAM" id="MobiDB-lite"/>
    </source>
</evidence>
<proteinExistence type="inferred from homology"/>
<dbReference type="GO" id="GO:0022890">
    <property type="term" value="F:inorganic cation transmembrane transporter activity"/>
    <property type="evidence" value="ECO:0007669"/>
    <property type="project" value="UniProtKB-UniRule"/>
</dbReference>
<dbReference type="InterPro" id="IPR006667">
    <property type="entry name" value="SLC41_membr_dom"/>
</dbReference>
<dbReference type="InterPro" id="IPR045349">
    <property type="entry name" value="SLC41A1-3"/>
</dbReference>
<dbReference type="CTD" id="54946"/>
<dbReference type="AlphaFoldDB" id="A0A455AF10"/>
<feature type="domain" description="SLC41A/MgtE integral membrane" evidence="11">
    <location>
        <begin position="2"/>
        <end position="39"/>
    </location>
</feature>
<dbReference type="Proteomes" id="UP000248484">
    <property type="component" value="Chromosome 18"/>
</dbReference>
<keyword evidence="4 9" id="KW-0812">Transmembrane</keyword>
<keyword evidence="3 9" id="KW-0813">Transport</keyword>
<feature type="transmembrane region" description="Helical" evidence="9">
    <location>
        <begin position="52"/>
        <end position="72"/>
    </location>
</feature>
<evidence type="ECO:0000313" key="12">
    <source>
        <dbReference type="Proteomes" id="UP000248484"/>
    </source>
</evidence>
<evidence type="ECO:0000256" key="9">
    <source>
        <dbReference type="RuleBase" id="RU369007"/>
    </source>
</evidence>
<evidence type="ECO:0000313" key="13">
    <source>
        <dbReference type="RefSeq" id="XP_028334817.1"/>
    </source>
</evidence>